<evidence type="ECO:0000313" key="2">
    <source>
        <dbReference type="EMBL" id="CDN50984.1"/>
    </source>
</evidence>
<dbReference type="PATRIC" id="fig|1028800.3.peg.4919"/>
<geneLocation type="plasmid" evidence="3">
    <name>II</name>
</geneLocation>
<protein>
    <submittedName>
        <fullName evidence="2">Uncharacterized protein</fullName>
    </submittedName>
</protein>
<feature type="transmembrane region" description="Helical" evidence="1">
    <location>
        <begin position="37"/>
        <end position="56"/>
    </location>
</feature>
<dbReference type="KEGG" id="ngg:RG540_PA03060"/>
<reference evidence="3" key="1">
    <citation type="journal article" date="2014" name="BMC Genomics">
        <title>Genome sequencing of two Neorhizobium galegae strains reveals a noeT gene responsible for the unusual acetylation of the nodulation factors.</title>
        <authorList>
            <person name="Osterman J."/>
            <person name="Marsh J."/>
            <person name="Laine P.K."/>
            <person name="Zeng Z."/>
            <person name="Alatalo E."/>
            <person name="Sullivan J.T."/>
            <person name="Young J.P."/>
            <person name="Thomas-Oates J."/>
            <person name="Paulin L."/>
            <person name="Lindstrom K."/>
        </authorList>
    </citation>
    <scope>NUCLEOTIDE SEQUENCE [LARGE SCALE GENOMIC DNA]</scope>
    <source>
        <strain evidence="3">HAMBI 540</strain>
    </source>
</reference>
<keyword evidence="2" id="KW-0614">Plasmid</keyword>
<accession>A0A068SYQ6</accession>
<feature type="transmembrane region" description="Helical" evidence="1">
    <location>
        <begin position="131"/>
        <end position="149"/>
    </location>
</feature>
<feature type="transmembrane region" description="Helical" evidence="1">
    <location>
        <begin position="63"/>
        <end position="80"/>
    </location>
</feature>
<dbReference type="OrthoDB" id="8410089at2"/>
<sequence>MRQFFNSKYKILFTAALFVLTSVFMSISATGHVSGNYIAIVLVGFLFTILSLYSAVRSRHAEYLIIGSLLLSLSTLVGITELLTKKISNMQYGIYFFAFLGCVGLLSLGLIARYLTSEGWSVSSEKTREALSVCATILGFVLAIASAFVPT</sequence>
<proteinExistence type="predicted"/>
<dbReference type="EMBL" id="HG938354">
    <property type="protein sequence ID" value="CDN50984.1"/>
    <property type="molecule type" value="Genomic_DNA"/>
</dbReference>
<name>A0A068SYQ6_NEOGA</name>
<dbReference type="GeneID" id="24260543"/>
<feature type="transmembrane region" description="Helical" evidence="1">
    <location>
        <begin position="92"/>
        <end position="111"/>
    </location>
</feature>
<evidence type="ECO:0000256" key="1">
    <source>
        <dbReference type="SAM" id="Phobius"/>
    </source>
</evidence>
<gene>
    <name evidence="2" type="ORF">RG540_PA03060</name>
</gene>
<dbReference type="RefSeq" id="WP_041364197.1">
    <property type="nucleotide sequence ID" value="NZ_HG938354.1"/>
</dbReference>
<keyword evidence="3" id="KW-1185">Reference proteome</keyword>
<dbReference type="AlphaFoldDB" id="A0A068SYQ6"/>
<organism evidence="2 3">
    <name type="scientific">Neorhizobium galegae bv. orientalis str. HAMBI 540</name>
    <dbReference type="NCBI Taxonomy" id="1028800"/>
    <lineage>
        <taxon>Bacteria</taxon>
        <taxon>Pseudomonadati</taxon>
        <taxon>Pseudomonadota</taxon>
        <taxon>Alphaproteobacteria</taxon>
        <taxon>Hyphomicrobiales</taxon>
        <taxon>Rhizobiaceae</taxon>
        <taxon>Rhizobium/Agrobacterium group</taxon>
        <taxon>Neorhizobium</taxon>
    </lineage>
</organism>
<keyword evidence="1" id="KW-0472">Membrane</keyword>
<feature type="transmembrane region" description="Helical" evidence="1">
    <location>
        <begin position="12"/>
        <end position="31"/>
    </location>
</feature>
<dbReference type="Proteomes" id="UP000028181">
    <property type="component" value="Plasmid pHAMBI540a"/>
</dbReference>
<keyword evidence="1" id="KW-1133">Transmembrane helix</keyword>
<evidence type="ECO:0000313" key="3">
    <source>
        <dbReference type="Proteomes" id="UP000028181"/>
    </source>
</evidence>
<dbReference type="HOGENOM" id="CLU_1729443_0_0_5"/>
<keyword evidence="1" id="KW-0812">Transmembrane</keyword>
<dbReference type="eggNOG" id="ENOG5030R2W">
    <property type="taxonomic scope" value="Bacteria"/>
</dbReference>